<reference evidence="1 2" key="1">
    <citation type="submission" date="2021-06" db="EMBL/GenBank/DDBJ databases">
        <authorList>
            <person name="Sun Q."/>
            <person name="Li D."/>
        </authorList>
    </citation>
    <scope>NUCLEOTIDE SEQUENCE [LARGE SCALE GENOMIC DNA]</scope>
    <source>
        <strain evidence="1 2">MSJ-4</strain>
    </source>
</reference>
<keyword evidence="2" id="KW-1185">Reference proteome</keyword>
<proteinExistence type="predicted"/>
<dbReference type="Proteomes" id="UP000736583">
    <property type="component" value="Unassembled WGS sequence"/>
</dbReference>
<sequence>MIIIIKAEGRKFKIPLPTRLLTSKFVLRIIKRECIKNMDEDQMKYLEVIDFDSISHSMRLLRKYKGLKIVDIKSKDGEAVEIIV</sequence>
<evidence type="ECO:0000313" key="1">
    <source>
        <dbReference type="EMBL" id="MBU5591821.1"/>
    </source>
</evidence>
<organism evidence="1 2">
    <name type="scientific">Clostridium simiarum</name>
    <dbReference type="NCBI Taxonomy" id="2841506"/>
    <lineage>
        <taxon>Bacteria</taxon>
        <taxon>Bacillati</taxon>
        <taxon>Bacillota</taxon>
        <taxon>Clostridia</taxon>
        <taxon>Eubacteriales</taxon>
        <taxon>Clostridiaceae</taxon>
        <taxon>Clostridium</taxon>
    </lineage>
</organism>
<name>A0ABS6F0J4_9CLOT</name>
<dbReference type="EMBL" id="JAHLQL010000002">
    <property type="protein sequence ID" value="MBU5591821.1"/>
    <property type="molecule type" value="Genomic_DNA"/>
</dbReference>
<evidence type="ECO:0000313" key="2">
    <source>
        <dbReference type="Proteomes" id="UP000736583"/>
    </source>
</evidence>
<protein>
    <submittedName>
        <fullName evidence="1">Uncharacterized protein</fullName>
    </submittedName>
</protein>
<gene>
    <name evidence="1" type="ORF">KQI89_08585</name>
</gene>
<comment type="caution">
    <text evidence="1">The sequence shown here is derived from an EMBL/GenBank/DDBJ whole genome shotgun (WGS) entry which is preliminary data.</text>
</comment>
<dbReference type="RefSeq" id="WP_216456760.1">
    <property type="nucleotide sequence ID" value="NZ_JAHLQL010000002.1"/>
</dbReference>
<accession>A0ABS6F0J4</accession>